<dbReference type="STRING" id="71451.RV07_GL000171"/>
<reference evidence="2 4" key="2">
    <citation type="submission" date="2013-03" db="EMBL/GenBank/DDBJ databases">
        <title>The Genome Sequence of Enterococcus malodoratus ATCC_43197 (PacBio/Illumina hybrid assembly).</title>
        <authorList>
            <consortium name="The Broad Institute Genomics Platform"/>
            <consortium name="The Broad Institute Genome Sequencing Center for Infectious Disease"/>
            <person name="Earl A."/>
            <person name="Russ C."/>
            <person name="Gilmore M."/>
            <person name="Surin D."/>
            <person name="Walker B."/>
            <person name="Young S."/>
            <person name="Zeng Q."/>
            <person name="Gargeya S."/>
            <person name="Fitzgerald M."/>
            <person name="Haas B."/>
            <person name="Abouelleil A."/>
            <person name="Allen A.W."/>
            <person name="Alvarado L."/>
            <person name="Arachchi H.M."/>
            <person name="Berlin A.M."/>
            <person name="Chapman S.B."/>
            <person name="Gainer-Dewar J."/>
            <person name="Goldberg J."/>
            <person name="Griggs A."/>
            <person name="Gujja S."/>
            <person name="Hansen M."/>
            <person name="Howarth C."/>
            <person name="Imamovic A."/>
            <person name="Ireland A."/>
            <person name="Larimer J."/>
            <person name="McCowan C."/>
            <person name="Murphy C."/>
            <person name="Pearson M."/>
            <person name="Poon T.W."/>
            <person name="Priest M."/>
            <person name="Roberts A."/>
            <person name="Saif S."/>
            <person name="Shea T."/>
            <person name="Sisk P."/>
            <person name="Sykes S."/>
            <person name="Wortman J."/>
            <person name="Nusbaum C."/>
            <person name="Birren B."/>
        </authorList>
    </citation>
    <scope>NUCLEOTIDE SEQUENCE [LARGE SCALE GENOMIC DNA]</scope>
    <source>
        <strain evidence="2 4">ATCC 43197</strain>
    </source>
</reference>
<evidence type="ECO:0000313" key="4">
    <source>
        <dbReference type="Proteomes" id="UP000014148"/>
    </source>
</evidence>
<name>R2NND5_9ENTE</name>
<sequence>MEKLKRELEELGNLNARLGALIDYLVNEKKLMASKANHIFMLDMQDYVAAMNQFAPSESKISVTPPEIKQINHLLTQQYELLKLVERDYTRLEASGKLPEDLTFDESKKKYFRRLKIINQLLLQDNIFFQSMLDAKKISGNIRIGEKKSWLQRIFRR</sequence>
<keyword evidence="4" id="KW-1185">Reference proteome</keyword>
<dbReference type="EMBL" id="AJAK01000030">
    <property type="protein sequence ID" value="EOH72498.1"/>
    <property type="molecule type" value="Genomic_DNA"/>
</dbReference>
<protein>
    <submittedName>
        <fullName evidence="1">Uncharacterized protein</fullName>
    </submittedName>
</protein>
<dbReference type="EMBL" id="ASWA01000002">
    <property type="protein sequence ID" value="EOT70176.1"/>
    <property type="molecule type" value="Genomic_DNA"/>
</dbReference>
<comment type="caution">
    <text evidence="1">The sequence shown here is derived from an EMBL/GenBank/DDBJ whole genome shotgun (WGS) entry which is preliminary data.</text>
</comment>
<organism evidence="1 3">
    <name type="scientific">Enterococcus malodoratus ATCC 43197</name>
    <dbReference type="NCBI Taxonomy" id="1158601"/>
    <lineage>
        <taxon>Bacteria</taxon>
        <taxon>Bacillati</taxon>
        <taxon>Bacillota</taxon>
        <taxon>Bacilli</taxon>
        <taxon>Lactobacillales</taxon>
        <taxon>Enterococcaceae</taxon>
        <taxon>Enterococcus</taxon>
    </lineage>
</organism>
<dbReference type="GeneID" id="79788367"/>
<proteinExistence type="predicted"/>
<accession>R2NND5</accession>
<dbReference type="RefSeq" id="WP_010742854.1">
    <property type="nucleotide sequence ID" value="NZ_KB946253.1"/>
</dbReference>
<evidence type="ECO:0000313" key="2">
    <source>
        <dbReference type="EMBL" id="EOT70176.1"/>
    </source>
</evidence>
<evidence type="ECO:0000313" key="1">
    <source>
        <dbReference type="EMBL" id="EOH72498.1"/>
    </source>
</evidence>
<gene>
    <name evidence="2" type="ORF">I585_01655</name>
    <name evidence="1" type="ORF">UAI_04083</name>
</gene>
<dbReference type="eggNOG" id="ENOG5032DEB">
    <property type="taxonomic scope" value="Bacteria"/>
</dbReference>
<dbReference type="Proteomes" id="UP000013783">
    <property type="component" value="Unassembled WGS sequence"/>
</dbReference>
<dbReference type="PATRIC" id="fig|1158601.3.peg.4053"/>
<dbReference type="OrthoDB" id="2184044at2"/>
<reference evidence="1 3" key="1">
    <citation type="submission" date="2013-02" db="EMBL/GenBank/DDBJ databases">
        <title>The Genome Sequence of Enterococcus malodoratus ATCC_43197.</title>
        <authorList>
            <consortium name="The Broad Institute Genome Sequencing Platform"/>
            <consortium name="The Broad Institute Genome Sequencing Center for Infectious Disease"/>
            <person name="Earl A.M."/>
            <person name="Gilmore M.S."/>
            <person name="Lebreton F."/>
            <person name="Walker B."/>
            <person name="Young S.K."/>
            <person name="Zeng Q."/>
            <person name="Gargeya S."/>
            <person name="Fitzgerald M."/>
            <person name="Haas B."/>
            <person name="Abouelleil A."/>
            <person name="Alvarado L."/>
            <person name="Arachchi H.M."/>
            <person name="Berlin A.M."/>
            <person name="Chapman S.B."/>
            <person name="Dewar J."/>
            <person name="Goldberg J."/>
            <person name="Griggs A."/>
            <person name="Gujja S."/>
            <person name="Hansen M."/>
            <person name="Howarth C."/>
            <person name="Imamovic A."/>
            <person name="Larimer J."/>
            <person name="McCowan C."/>
            <person name="Murphy C."/>
            <person name="Neiman D."/>
            <person name="Pearson M."/>
            <person name="Priest M."/>
            <person name="Roberts A."/>
            <person name="Saif S."/>
            <person name="Shea T."/>
            <person name="Sisk P."/>
            <person name="Sykes S."/>
            <person name="Wortman J."/>
            <person name="Nusbaum C."/>
            <person name="Birren B."/>
        </authorList>
    </citation>
    <scope>NUCLEOTIDE SEQUENCE [LARGE SCALE GENOMIC DNA]</scope>
    <source>
        <strain evidence="1 3">ATCC 43197</strain>
    </source>
</reference>
<dbReference type="Proteomes" id="UP000014148">
    <property type="component" value="Unassembled WGS sequence"/>
</dbReference>
<evidence type="ECO:0000313" key="3">
    <source>
        <dbReference type="Proteomes" id="UP000013783"/>
    </source>
</evidence>
<dbReference type="AlphaFoldDB" id="R2NND5"/>